<evidence type="ECO:0000313" key="2">
    <source>
        <dbReference type="EMBL" id="GFN77820.1"/>
    </source>
</evidence>
<gene>
    <name evidence="2" type="ORF">PoB_000432600</name>
</gene>
<organism evidence="2 3">
    <name type="scientific">Plakobranchus ocellatus</name>
    <dbReference type="NCBI Taxonomy" id="259542"/>
    <lineage>
        <taxon>Eukaryota</taxon>
        <taxon>Metazoa</taxon>
        <taxon>Spiralia</taxon>
        <taxon>Lophotrochozoa</taxon>
        <taxon>Mollusca</taxon>
        <taxon>Gastropoda</taxon>
        <taxon>Heterobranchia</taxon>
        <taxon>Euthyneura</taxon>
        <taxon>Panpulmonata</taxon>
        <taxon>Sacoglossa</taxon>
        <taxon>Placobranchoidea</taxon>
        <taxon>Plakobranchidae</taxon>
        <taxon>Plakobranchus</taxon>
    </lineage>
</organism>
<protein>
    <submittedName>
        <fullName evidence="2">Uncharacterized protein</fullName>
    </submittedName>
</protein>
<feature type="region of interest" description="Disordered" evidence="1">
    <location>
        <begin position="50"/>
        <end position="119"/>
    </location>
</feature>
<keyword evidence="3" id="KW-1185">Reference proteome</keyword>
<dbReference type="Proteomes" id="UP000735302">
    <property type="component" value="Unassembled WGS sequence"/>
</dbReference>
<proteinExistence type="predicted"/>
<evidence type="ECO:0000313" key="3">
    <source>
        <dbReference type="Proteomes" id="UP000735302"/>
    </source>
</evidence>
<evidence type="ECO:0000256" key="1">
    <source>
        <dbReference type="SAM" id="MobiDB-lite"/>
    </source>
</evidence>
<feature type="compositionally biased region" description="Low complexity" evidence="1">
    <location>
        <begin position="95"/>
        <end position="106"/>
    </location>
</feature>
<name>A0AAV3Y3M7_9GAST</name>
<comment type="caution">
    <text evidence="2">The sequence shown here is derived from an EMBL/GenBank/DDBJ whole genome shotgun (WGS) entry which is preliminary data.</text>
</comment>
<sequence>MNPSRDSSNDRRLHAIWKSNSLQHCLNSCREFFQGERRAKREMIREAMEKRQLLTSGELDQASTSQASPDPDTAGPLSMAKYSQVFIKPKVQIQPGKPGLGKKTPGVSPGMSPRSNTFV</sequence>
<dbReference type="AlphaFoldDB" id="A0AAV3Y3M7"/>
<dbReference type="EMBL" id="BLXT01000501">
    <property type="protein sequence ID" value="GFN77820.1"/>
    <property type="molecule type" value="Genomic_DNA"/>
</dbReference>
<reference evidence="2 3" key="1">
    <citation type="journal article" date="2021" name="Elife">
        <title>Chloroplast acquisition without the gene transfer in kleptoplastic sea slugs, Plakobranchus ocellatus.</title>
        <authorList>
            <person name="Maeda T."/>
            <person name="Takahashi S."/>
            <person name="Yoshida T."/>
            <person name="Shimamura S."/>
            <person name="Takaki Y."/>
            <person name="Nagai Y."/>
            <person name="Toyoda A."/>
            <person name="Suzuki Y."/>
            <person name="Arimoto A."/>
            <person name="Ishii H."/>
            <person name="Satoh N."/>
            <person name="Nishiyama T."/>
            <person name="Hasebe M."/>
            <person name="Maruyama T."/>
            <person name="Minagawa J."/>
            <person name="Obokata J."/>
            <person name="Shigenobu S."/>
        </authorList>
    </citation>
    <scope>NUCLEOTIDE SEQUENCE [LARGE SCALE GENOMIC DNA]</scope>
</reference>
<accession>A0AAV3Y3M7</accession>